<organism evidence="2 3">
    <name type="scientific">Natronomicrosphaera hydrolytica</name>
    <dbReference type="NCBI Taxonomy" id="3242702"/>
    <lineage>
        <taxon>Bacteria</taxon>
        <taxon>Pseudomonadati</taxon>
        <taxon>Planctomycetota</taxon>
        <taxon>Phycisphaerae</taxon>
        <taxon>Phycisphaerales</taxon>
        <taxon>Phycisphaeraceae</taxon>
        <taxon>Natronomicrosphaera</taxon>
    </lineage>
</organism>
<dbReference type="RefSeq" id="WP_425344831.1">
    <property type="nucleotide sequence ID" value="NZ_JBGUBD010000003.1"/>
</dbReference>
<dbReference type="SUPFAM" id="SSF52317">
    <property type="entry name" value="Class I glutamine amidotransferase-like"/>
    <property type="match status" value="1"/>
</dbReference>
<evidence type="ECO:0000259" key="1">
    <source>
        <dbReference type="Pfam" id="PF08532"/>
    </source>
</evidence>
<comment type="caution">
    <text evidence="2">The sequence shown here is derived from an EMBL/GenBank/DDBJ whole genome shotgun (WGS) entry which is preliminary data.</text>
</comment>
<reference evidence="2 3" key="1">
    <citation type="submission" date="2024-08" db="EMBL/GenBank/DDBJ databases">
        <title>Whole-genome sequencing of halo(alkali)philic microorganisms from hypersaline lakes.</title>
        <authorList>
            <person name="Sorokin D.Y."/>
            <person name="Merkel A.Y."/>
            <person name="Messina E."/>
            <person name="Yakimov M."/>
        </authorList>
    </citation>
    <scope>NUCLEOTIDE SEQUENCE [LARGE SCALE GENOMIC DNA]</scope>
    <source>
        <strain evidence="2 3">AB-hyl4</strain>
    </source>
</reference>
<dbReference type="CDD" id="cd03143">
    <property type="entry name" value="A4_beta-galactosidase_middle_domain"/>
    <property type="match status" value="1"/>
</dbReference>
<dbReference type="InterPro" id="IPR013738">
    <property type="entry name" value="Beta_galactosidase_Trimer"/>
</dbReference>
<evidence type="ECO:0000313" key="3">
    <source>
        <dbReference type="Proteomes" id="UP001575105"/>
    </source>
</evidence>
<feature type="domain" description="Beta-galactosidase trimerisation" evidence="1">
    <location>
        <begin position="82"/>
        <end position="249"/>
    </location>
</feature>
<proteinExistence type="predicted"/>
<dbReference type="PANTHER" id="PTHR36447">
    <property type="entry name" value="BETA-GALACTOSIDASE GANA"/>
    <property type="match status" value="1"/>
</dbReference>
<dbReference type="Pfam" id="PF08532">
    <property type="entry name" value="Glyco_hydro_42M"/>
    <property type="match status" value="1"/>
</dbReference>
<name>A0ABV4U3L7_9BACT</name>
<keyword evidence="3" id="KW-1185">Reference proteome</keyword>
<dbReference type="PANTHER" id="PTHR36447:SF1">
    <property type="entry name" value="BETA-GALACTOSIDASE GANA"/>
    <property type="match status" value="1"/>
</dbReference>
<accession>A0ABV4U3L7</accession>
<gene>
    <name evidence="2" type="ORF">ACERK3_06305</name>
</gene>
<protein>
    <submittedName>
        <fullName evidence="2">Beta-galactosidase trimerization domain-containing protein</fullName>
    </submittedName>
</protein>
<sequence length="350" mass="38545">MPLVPVAALRHGGAFISIADFDAIADRSGPRSFGDHIAGVLKQHGHKLAGTHRPKAKVALMYSRPSDLVGRIEMLALKERHLPLARSSDAYPYKRALRMSHFLYQALGHTTDFVTPDDDLKEQAVVHIPAMEIVDKATADRLSQYVQAGGRLIVEYPFACRDEKTWVAPDRPMHDLAKLLGCREAERIALNDRPLSVRFAGGKTVDAAVWRVNLTVTDGEPIAWWPNDAVAAVRHRVGLGEVHTLGLNLSLSAKGQWEDPAMDVLDDLLRGAGVEPEHQADRGVLVRRRVSGERSIWFVFNVAPERRLCTLPAEPTAVWHEMGIERTASQLTLSPGAVFVAELPDIPGSQ</sequence>
<dbReference type="InterPro" id="IPR003476">
    <property type="entry name" value="Glyco_hydro_42"/>
</dbReference>
<dbReference type="EMBL" id="JBGUBD010000003">
    <property type="protein sequence ID" value="MFA9477907.1"/>
    <property type="molecule type" value="Genomic_DNA"/>
</dbReference>
<dbReference type="Proteomes" id="UP001575105">
    <property type="component" value="Unassembled WGS sequence"/>
</dbReference>
<evidence type="ECO:0000313" key="2">
    <source>
        <dbReference type="EMBL" id="MFA9477907.1"/>
    </source>
</evidence>
<dbReference type="InterPro" id="IPR029062">
    <property type="entry name" value="Class_I_gatase-like"/>
</dbReference>
<dbReference type="Gene3D" id="3.40.50.880">
    <property type="match status" value="1"/>
</dbReference>